<sequence length="108" mass="12560">MITVTELLDFLTKAQKLSIHDVTFRQTDEGYAITLRDDWYDDGKWSNKTVFITNDGESTWEKGDYDFETMDGILGAKLVEQKQKEIKAQKRKELIETLTPEQRELLGV</sequence>
<name>A0A879R1P4_9CAUD</name>
<accession>A0A879R1P4</accession>
<dbReference type="EMBL" id="MW015081">
    <property type="protein sequence ID" value="QPX48114.1"/>
    <property type="molecule type" value="Genomic_DNA"/>
</dbReference>
<organism evidence="1 2">
    <name type="scientific">Synechococcus phage S-SRM01</name>
    <dbReference type="NCBI Taxonomy" id="2781608"/>
    <lineage>
        <taxon>Viruses</taxon>
        <taxon>Duplodnaviria</taxon>
        <taxon>Heunggongvirae</taxon>
        <taxon>Uroviricota</taxon>
        <taxon>Caudoviricetes</taxon>
        <taxon>Pantevenvirales</taxon>
        <taxon>Kyanoviridae</taxon>
        <taxon>Serangoonvirus</taxon>
        <taxon>Serangoonvirus essarone</taxon>
    </lineage>
</organism>
<proteinExistence type="predicted"/>
<protein>
    <submittedName>
        <fullName evidence="1">Uncharacterized protein</fullName>
    </submittedName>
</protein>
<evidence type="ECO:0000313" key="1">
    <source>
        <dbReference type="EMBL" id="QPX48114.1"/>
    </source>
</evidence>
<reference evidence="1" key="1">
    <citation type="submission" date="2020-09" db="EMBL/GenBank/DDBJ databases">
        <authorList>
            <person name="Zhang D."/>
            <person name="Hatherill J.R."/>
            <person name="Ramirez J.F."/>
            <person name="Edinger B."/>
            <person name="Balarin R."/>
            <person name="Sullivan A."/>
            <person name="Humpal K.M."/>
            <person name="Guseva A."/>
            <person name="Butela K.A."/>
            <person name="Garlena R.A."/>
            <person name="Russell D.A."/>
            <person name="Pope W.H."/>
            <person name="Jacobs-Sera D."/>
            <person name="Hatfull G.F."/>
        </authorList>
    </citation>
    <scope>NUCLEOTIDE SEQUENCE</scope>
</reference>
<dbReference type="Proteomes" id="UP000664915">
    <property type="component" value="Segment"/>
</dbReference>
<dbReference type="GeneID" id="77946319"/>
<evidence type="ECO:0000313" key="2">
    <source>
        <dbReference type="Proteomes" id="UP000664915"/>
    </source>
</evidence>
<keyword evidence="2" id="KW-1185">Reference proteome</keyword>
<dbReference type="RefSeq" id="YP_010670124.1">
    <property type="nucleotide sequence ID" value="NC_070963.1"/>
</dbReference>
<dbReference type="KEGG" id="vg:77946319"/>